<dbReference type="SUPFAM" id="SSF53756">
    <property type="entry name" value="UDP-Glycosyltransferase/glycogen phosphorylase"/>
    <property type="match status" value="1"/>
</dbReference>
<keyword evidence="1" id="KW-0472">Membrane</keyword>
<dbReference type="EMBL" id="PNRE01000069">
    <property type="protein sequence ID" value="PMR68325.1"/>
    <property type="molecule type" value="Genomic_DNA"/>
</dbReference>
<dbReference type="InterPro" id="IPR043148">
    <property type="entry name" value="TagF_C"/>
</dbReference>
<evidence type="ECO:0008006" key="4">
    <source>
        <dbReference type="Google" id="ProtNLM"/>
    </source>
</evidence>
<dbReference type="Gene3D" id="3.40.50.12580">
    <property type="match status" value="1"/>
</dbReference>
<dbReference type="InterPro" id="IPR007554">
    <property type="entry name" value="Glycerophosphate_synth"/>
</dbReference>
<sequence length="487" mass="54828">MNLSLRTLTKRASLLLFLTFFLVFVSAVVFGALTASAIFLVLAAAALQILLSLYKKIYSAVVPLEKMKETLADVYPEYLDKVSLLLVLTPIMAGINIMLGLVWVASGYLAASRAIWRIARRVAARKKILKENKDAYVSDSPRVIAYVSGLENVAYQINQWIPVLENIEKQVAIVVRERTVFAGMDKTSIPVYFARTQFDVEFLLATAGSARTVLYPANTMKNVQSLRHYRLNHFFINHGESDKAVNQNKLLMAYDKLLVGGPLAERRLREAGLPLREDQVEYVGRPQAEALLDVVEGEHQIRTILYAPTWEGFVEDVNYSSVSEFGYTLLESLKKEGKFNVIFKPHPYTGERNKRNQEWLKRINSLCQRDGVEIVDGSIHEVMNRCDLLVTDISSVLNEFLVTNKPIILCNVKNSSEDELATKFPSSQGAYVLANGEEVRELITHISEEDTLAGKRRAVRRDSLSDFPEGAMKRFKDIIEKSVDNAA</sequence>
<dbReference type="AlphaFoldDB" id="A0A2N7TJF4"/>
<reference evidence="2 3" key="1">
    <citation type="submission" date="2018-01" db="EMBL/GenBank/DDBJ databases">
        <title>Halomonas endophytica sp. nov., isolated from storage liquid in the stems of Populus euphratica.</title>
        <authorList>
            <person name="Chen C."/>
        </authorList>
    </citation>
    <scope>NUCLEOTIDE SEQUENCE [LARGE SCALE GENOMIC DNA]</scope>
    <source>
        <strain evidence="2 3">DSM 26881</strain>
    </source>
</reference>
<proteinExistence type="predicted"/>
<feature type="transmembrane region" description="Helical" evidence="1">
    <location>
        <begin position="84"/>
        <end position="111"/>
    </location>
</feature>
<gene>
    <name evidence="2" type="ORF">C1H66_15630</name>
</gene>
<evidence type="ECO:0000313" key="2">
    <source>
        <dbReference type="EMBL" id="PMR68325.1"/>
    </source>
</evidence>
<dbReference type="Proteomes" id="UP000235346">
    <property type="component" value="Unassembled WGS sequence"/>
</dbReference>
<evidence type="ECO:0000313" key="3">
    <source>
        <dbReference type="Proteomes" id="UP000235346"/>
    </source>
</evidence>
<protein>
    <recommendedName>
        <fullName evidence="4">CDP-glycerol--glycerophosphate glycerophosphotransferase</fullName>
    </recommendedName>
</protein>
<dbReference type="GO" id="GO:0016020">
    <property type="term" value="C:membrane"/>
    <property type="evidence" value="ECO:0007669"/>
    <property type="project" value="InterPro"/>
</dbReference>
<name>A0A2N7TJF4_9GAMM</name>
<keyword evidence="3" id="KW-1185">Reference proteome</keyword>
<comment type="caution">
    <text evidence="2">The sequence shown here is derived from an EMBL/GenBank/DDBJ whole genome shotgun (WGS) entry which is preliminary data.</text>
</comment>
<accession>A0A2N7TJF4</accession>
<dbReference type="OrthoDB" id="7806295at2"/>
<keyword evidence="1" id="KW-0812">Transmembrane</keyword>
<evidence type="ECO:0000256" key="1">
    <source>
        <dbReference type="SAM" id="Phobius"/>
    </source>
</evidence>
<dbReference type="GO" id="GO:0047355">
    <property type="term" value="F:CDP-glycerol glycerophosphotransferase activity"/>
    <property type="evidence" value="ECO:0007669"/>
    <property type="project" value="InterPro"/>
</dbReference>
<dbReference type="Pfam" id="PF04464">
    <property type="entry name" value="Glyphos_transf"/>
    <property type="match status" value="1"/>
</dbReference>
<keyword evidence="1" id="KW-1133">Transmembrane helix</keyword>
<organism evidence="2 3">
    <name type="scientific">Halomonas heilongjiangensis</name>
    <dbReference type="NCBI Taxonomy" id="1387883"/>
    <lineage>
        <taxon>Bacteria</taxon>
        <taxon>Pseudomonadati</taxon>
        <taxon>Pseudomonadota</taxon>
        <taxon>Gammaproteobacteria</taxon>
        <taxon>Oceanospirillales</taxon>
        <taxon>Halomonadaceae</taxon>
        <taxon>Halomonas</taxon>
    </lineage>
</organism>